<dbReference type="GO" id="GO:0016020">
    <property type="term" value="C:membrane"/>
    <property type="evidence" value="ECO:0007669"/>
    <property type="project" value="UniProtKB-SubCell"/>
</dbReference>
<gene>
    <name evidence="7" type="ORF">Zmor_026599</name>
</gene>
<dbReference type="Pfam" id="PF00083">
    <property type="entry name" value="Sugar_tr"/>
    <property type="match status" value="1"/>
</dbReference>
<keyword evidence="8" id="KW-1185">Reference proteome</keyword>
<feature type="transmembrane region" description="Helical" evidence="6">
    <location>
        <begin position="382"/>
        <end position="403"/>
    </location>
</feature>
<feature type="region of interest" description="Disordered" evidence="5">
    <location>
        <begin position="1"/>
        <end position="45"/>
    </location>
</feature>
<evidence type="ECO:0000256" key="2">
    <source>
        <dbReference type="ARBA" id="ARBA00022692"/>
    </source>
</evidence>
<evidence type="ECO:0000256" key="3">
    <source>
        <dbReference type="ARBA" id="ARBA00022989"/>
    </source>
</evidence>
<feature type="transmembrane region" description="Helical" evidence="6">
    <location>
        <begin position="315"/>
        <end position="336"/>
    </location>
</feature>
<evidence type="ECO:0000256" key="6">
    <source>
        <dbReference type="SAM" id="Phobius"/>
    </source>
</evidence>
<feature type="compositionally biased region" description="Pro residues" evidence="5">
    <location>
        <begin position="26"/>
        <end position="40"/>
    </location>
</feature>
<dbReference type="GO" id="GO:0022857">
    <property type="term" value="F:transmembrane transporter activity"/>
    <property type="evidence" value="ECO:0007669"/>
    <property type="project" value="InterPro"/>
</dbReference>
<protein>
    <submittedName>
        <fullName evidence="7">Uncharacterized protein</fullName>
    </submittedName>
</protein>
<organism evidence="7 8">
    <name type="scientific">Zophobas morio</name>
    <dbReference type="NCBI Taxonomy" id="2755281"/>
    <lineage>
        <taxon>Eukaryota</taxon>
        <taxon>Metazoa</taxon>
        <taxon>Ecdysozoa</taxon>
        <taxon>Arthropoda</taxon>
        <taxon>Hexapoda</taxon>
        <taxon>Insecta</taxon>
        <taxon>Pterygota</taxon>
        <taxon>Neoptera</taxon>
        <taxon>Endopterygota</taxon>
        <taxon>Coleoptera</taxon>
        <taxon>Polyphaga</taxon>
        <taxon>Cucujiformia</taxon>
        <taxon>Tenebrionidae</taxon>
        <taxon>Zophobas</taxon>
    </lineage>
</organism>
<evidence type="ECO:0000313" key="8">
    <source>
        <dbReference type="Proteomes" id="UP001168821"/>
    </source>
</evidence>
<feature type="transmembrane region" description="Helical" evidence="6">
    <location>
        <begin position="482"/>
        <end position="503"/>
    </location>
</feature>
<dbReference type="Gene3D" id="1.20.1250.20">
    <property type="entry name" value="MFS general substrate transporter like domains"/>
    <property type="match status" value="1"/>
</dbReference>
<comment type="subcellular location">
    <subcellularLocation>
        <location evidence="1">Membrane</location>
    </subcellularLocation>
</comment>
<feature type="transmembrane region" description="Helical" evidence="6">
    <location>
        <begin position="86"/>
        <end position="103"/>
    </location>
</feature>
<comment type="caution">
    <text evidence="7">The sequence shown here is derived from an EMBL/GenBank/DDBJ whole genome shotgun (WGS) entry which is preliminary data.</text>
</comment>
<feature type="transmembrane region" description="Helical" evidence="6">
    <location>
        <begin position="123"/>
        <end position="142"/>
    </location>
</feature>
<dbReference type="InterPro" id="IPR036259">
    <property type="entry name" value="MFS_trans_sf"/>
</dbReference>
<feature type="compositionally biased region" description="Polar residues" evidence="5">
    <location>
        <begin position="1"/>
        <end position="22"/>
    </location>
</feature>
<dbReference type="PANTHER" id="PTHR48021">
    <property type="match status" value="1"/>
</dbReference>
<keyword evidence="2 6" id="KW-0812">Transmembrane</keyword>
<proteinExistence type="predicted"/>
<keyword evidence="4 6" id="KW-0472">Membrane</keyword>
<evidence type="ECO:0000256" key="5">
    <source>
        <dbReference type="SAM" id="MobiDB-lite"/>
    </source>
</evidence>
<feature type="transmembrane region" description="Helical" evidence="6">
    <location>
        <begin position="154"/>
        <end position="173"/>
    </location>
</feature>
<dbReference type="SUPFAM" id="SSF103473">
    <property type="entry name" value="MFS general substrate transporter"/>
    <property type="match status" value="1"/>
</dbReference>
<dbReference type="EMBL" id="JALNTZ010000008">
    <property type="protein sequence ID" value="KAJ3643917.1"/>
    <property type="molecule type" value="Genomic_DNA"/>
</dbReference>
<keyword evidence="3 6" id="KW-1133">Transmembrane helix</keyword>
<accession>A0AA38HX69</accession>
<dbReference type="InterPro" id="IPR005828">
    <property type="entry name" value="MFS_sugar_transport-like"/>
</dbReference>
<dbReference type="PANTHER" id="PTHR48021:SF1">
    <property type="entry name" value="GH07001P-RELATED"/>
    <property type="match status" value="1"/>
</dbReference>
<reference evidence="7" key="1">
    <citation type="journal article" date="2023" name="G3 (Bethesda)">
        <title>Whole genome assemblies of Zophobas morio and Tenebrio molitor.</title>
        <authorList>
            <person name="Kaur S."/>
            <person name="Stinson S.A."/>
            <person name="diCenzo G.C."/>
        </authorList>
    </citation>
    <scope>NUCLEOTIDE SEQUENCE</scope>
    <source>
        <strain evidence="7">QUZm001</strain>
    </source>
</reference>
<feature type="transmembrane region" description="Helical" evidence="6">
    <location>
        <begin position="454"/>
        <end position="476"/>
    </location>
</feature>
<sequence>MRQNSNMTTNYANVRQNLSPQKRASIPPPPQTTAPNPPEESPYSMTEQLLRERLQRPVYGHLPRQIYAGFLGTKETASNLFKKKPLACLASLSFGTALGWTNSVSQHGYQVKTDQSTSSEVSWLISIMLLGCSLGVTSSSLLMRQMGPKKVLQAVGPFYIFNWWITLVPQVNVQMAGRFFLGFLGMSYSNAGENLLIQTIDFGLRRYITVLYNSMMIMGVFISRVIAAATTTFWLTVICASFPILHYALIQVVPESPVFLYAGGHELAAKSLAWYRGEGNFYMDMANIKKDWDASRQDSDAYQYMLFSRVVYRPLLVVMCVVFFQICAGYLIFMFYTLEALTDGKVVFSPFADSCIFAIYFVFTKMLWGYLHTRFSWKVRGFLISSCLFTSASLGLFSLYLLLNQYNIDLMINTEWNLLVIAFFFLFSYDMGLNHFSKILIFEYMPFQMYKNTYLVIQAEYWLLSFVNIYTFATTFERFHSYTYFAVLSCLTFLGSLFCYFFVVETKGKSLIQLQLQFGGNPIGTRGALYHQIRQTL</sequence>
<dbReference type="InterPro" id="IPR050549">
    <property type="entry name" value="MFS_Trehalose_Transporter"/>
</dbReference>
<dbReference type="Proteomes" id="UP001168821">
    <property type="component" value="Unassembled WGS sequence"/>
</dbReference>
<dbReference type="AlphaFoldDB" id="A0AA38HX69"/>
<name>A0AA38HX69_9CUCU</name>
<evidence type="ECO:0000256" key="1">
    <source>
        <dbReference type="ARBA" id="ARBA00004370"/>
    </source>
</evidence>
<evidence type="ECO:0000313" key="7">
    <source>
        <dbReference type="EMBL" id="KAJ3643917.1"/>
    </source>
</evidence>
<evidence type="ECO:0000256" key="4">
    <source>
        <dbReference type="ARBA" id="ARBA00023136"/>
    </source>
</evidence>
<feature type="transmembrane region" description="Helical" evidence="6">
    <location>
        <begin position="415"/>
        <end position="433"/>
    </location>
</feature>
<feature type="transmembrane region" description="Helical" evidence="6">
    <location>
        <begin position="348"/>
        <end position="370"/>
    </location>
</feature>